<proteinExistence type="predicted"/>
<name>A0A5J5IFR5_9BACT</name>
<reference evidence="2 3" key="1">
    <citation type="submission" date="2019-09" db="EMBL/GenBank/DDBJ databases">
        <title>Draft genome sequence of Ginsengibacter sp. BR5-29.</title>
        <authorList>
            <person name="Im W.-T."/>
        </authorList>
    </citation>
    <scope>NUCLEOTIDE SEQUENCE [LARGE SCALE GENOMIC DNA]</scope>
    <source>
        <strain evidence="2 3">BR5-29</strain>
    </source>
</reference>
<dbReference type="RefSeq" id="WP_150415330.1">
    <property type="nucleotide sequence ID" value="NZ_VYQF01000003.1"/>
</dbReference>
<evidence type="ECO:0000256" key="1">
    <source>
        <dbReference type="SAM" id="SignalP"/>
    </source>
</evidence>
<evidence type="ECO:0000313" key="2">
    <source>
        <dbReference type="EMBL" id="KAA9038609.1"/>
    </source>
</evidence>
<sequence>MIRKLLPFALIVLLFSCNNNSTPDIDTSLPVSRPNNIPPPEPITFTVDSVYPHDPKAFTQGLQFYKGKLYEGTGEPKISSLRIVDIKTGTPEKKYVIPDPTIFGEGITIFKNKIYQLTWQNHKIFVYNLDDIMHPIATYNWSLEGWGLTNDGNNLIISDGSSKLYYVRPDEASKQMRTIKILTVADNTGELDSLNELEYIDGYVFANRWYNNHIIKIDTSNGHAVGIMDLTGLLHQYDPNDQVGDEAVLNGIAYDSTTKKLYITGKDWPKLFEVKLNNP</sequence>
<dbReference type="PANTHER" id="PTHR31270:SF1">
    <property type="entry name" value="GLUTAMINYL-PEPTIDE CYCLOTRANSFERASE"/>
    <property type="match status" value="1"/>
</dbReference>
<dbReference type="PANTHER" id="PTHR31270">
    <property type="entry name" value="GLUTAMINYL-PEPTIDE CYCLOTRANSFERASE"/>
    <property type="match status" value="1"/>
</dbReference>
<dbReference type="SUPFAM" id="SSF63825">
    <property type="entry name" value="YWTD domain"/>
    <property type="match status" value="1"/>
</dbReference>
<evidence type="ECO:0000313" key="3">
    <source>
        <dbReference type="Proteomes" id="UP000326903"/>
    </source>
</evidence>
<dbReference type="AlphaFoldDB" id="A0A5J5IFR5"/>
<protein>
    <submittedName>
        <fullName evidence="2">Glutaminyl-peptide cyclotransferase</fullName>
    </submittedName>
</protein>
<dbReference type="Pfam" id="PF05096">
    <property type="entry name" value="Glu_cyclase_2"/>
    <property type="match status" value="1"/>
</dbReference>
<keyword evidence="1" id="KW-0732">Signal</keyword>
<gene>
    <name evidence="2" type="ORF">FW778_13730</name>
</gene>
<dbReference type="InterPro" id="IPR007788">
    <property type="entry name" value="QCT"/>
</dbReference>
<organism evidence="2 3">
    <name type="scientific">Ginsengibacter hankyongi</name>
    <dbReference type="NCBI Taxonomy" id="2607284"/>
    <lineage>
        <taxon>Bacteria</taxon>
        <taxon>Pseudomonadati</taxon>
        <taxon>Bacteroidota</taxon>
        <taxon>Chitinophagia</taxon>
        <taxon>Chitinophagales</taxon>
        <taxon>Chitinophagaceae</taxon>
        <taxon>Ginsengibacter</taxon>
    </lineage>
</organism>
<accession>A0A5J5IFR5</accession>
<feature type="chain" id="PRO_5023917550" evidence="1">
    <location>
        <begin position="22"/>
        <end position="279"/>
    </location>
</feature>
<keyword evidence="2" id="KW-0808">Transferase</keyword>
<comment type="caution">
    <text evidence="2">The sequence shown here is derived from an EMBL/GenBank/DDBJ whole genome shotgun (WGS) entry which is preliminary data.</text>
</comment>
<dbReference type="EMBL" id="VYQF01000003">
    <property type="protein sequence ID" value="KAA9038609.1"/>
    <property type="molecule type" value="Genomic_DNA"/>
</dbReference>
<feature type="signal peptide" evidence="1">
    <location>
        <begin position="1"/>
        <end position="21"/>
    </location>
</feature>
<keyword evidence="3" id="KW-1185">Reference proteome</keyword>
<dbReference type="GO" id="GO:0016603">
    <property type="term" value="F:glutaminyl-peptide cyclotransferase activity"/>
    <property type="evidence" value="ECO:0007669"/>
    <property type="project" value="InterPro"/>
</dbReference>
<dbReference type="PROSITE" id="PS51257">
    <property type="entry name" value="PROKAR_LIPOPROTEIN"/>
    <property type="match status" value="1"/>
</dbReference>
<dbReference type="Proteomes" id="UP000326903">
    <property type="component" value="Unassembled WGS sequence"/>
</dbReference>